<evidence type="ECO:0000313" key="3">
    <source>
        <dbReference type="Proteomes" id="UP000260136"/>
    </source>
</evidence>
<name>A0A3B0PEI3_MYCGL</name>
<dbReference type="Proteomes" id="UP000260136">
    <property type="component" value="Chromosome"/>
</dbReference>
<feature type="domain" description="Cas9 RuvC" evidence="1">
    <location>
        <begin position="23"/>
        <end position="107"/>
    </location>
</feature>
<dbReference type="InterPro" id="IPR055228">
    <property type="entry name" value="Cas9_RuvC"/>
</dbReference>
<sequence length="117" mass="13490">MKTDTSSKYDIGFLARNLNDTRYATIVFRDALKDYANNHLVEDKPMFKVVCINGGVTSFLRKNFDDSSYAKKDRDKNIHHAVDASMISIFSNETKTLFNQLTQFADYKLFKNTDGSW</sequence>
<feature type="non-terminal residue" evidence="2">
    <location>
        <position position="117"/>
    </location>
</feature>
<organism evidence="2 3">
    <name type="scientific">Mycoplasmoides gallisepticum</name>
    <name type="common">Mycoplasma gallisepticum</name>
    <dbReference type="NCBI Taxonomy" id="2096"/>
    <lineage>
        <taxon>Bacteria</taxon>
        <taxon>Bacillati</taxon>
        <taxon>Mycoplasmatota</taxon>
        <taxon>Mycoplasmoidales</taxon>
        <taxon>Mycoplasmoidaceae</taxon>
        <taxon>Mycoplasmoides</taxon>
    </lineage>
</organism>
<dbReference type="AlphaFoldDB" id="A0A3B0PEI3"/>
<dbReference type="Gene3D" id="3.30.420.10">
    <property type="entry name" value="Ribonuclease H-like superfamily/Ribonuclease H"/>
    <property type="match status" value="1"/>
</dbReference>
<evidence type="ECO:0000259" key="1">
    <source>
        <dbReference type="Pfam" id="PF22702"/>
    </source>
</evidence>
<gene>
    <name evidence="2" type="ORF">NCTC10115_01474</name>
</gene>
<reference evidence="3" key="1">
    <citation type="submission" date="2018-06" db="EMBL/GenBank/DDBJ databases">
        <authorList>
            <consortium name="Pathogen Informatics"/>
        </authorList>
    </citation>
    <scope>NUCLEOTIDE SEQUENCE [LARGE SCALE GENOMIC DNA]</scope>
    <source>
        <strain evidence="3">NCTC10115</strain>
    </source>
</reference>
<dbReference type="EMBL" id="LS991952">
    <property type="protein sequence ID" value="SYV95568.1"/>
    <property type="molecule type" value="Genomic_DNA"/>
</dbReference>
<evidence type="ECO:0000313" key="2">
    <source>
        <dbReference type="EMBL" id="SYV95568.1"/>
    </source>
</evidence>
<protein>
    <submittedName>
        <fullName evidence="2">Uncharacterized protein conserved in bacteria</fullName>
    </submittedName>
</protein>
<accession>A0A3B0PEI3</accession>
<proteinExistence type="predicted"/>
<dbReference type="Pfam" id="PF22702">
    <property type="entry name" value="Cas9_RuvC"/>
    <property type="match status" value="1"/>
</dbReference>
<dbReference type="GO" id="GO:0003676">
    <property type="term" value="F:nucleic acid binding"/>
    <property type="evidence" value="ECO:0007669"/>
    <property type="project" value="InterPro"/>
</dbReference>
<dbReference type="InterPro" id="IPR036397">
    <property type="entry name" value="RNaseH_sf"/>
</dbReference>